<keyword evidence="11" id="KW-1185">Reference proteome</keyword>
<dbReference type="InterPro" id="IPR000734">
    <property type="entry name" value="TAG_lipase"/>
</dbReference>
<proteinExistence type="inferred from homology"/>
<dbReference type="PANTHER" id="PTHR11610:SF37">
    <property type="entry name" value="GH01208P"/>
    <property type="match status" value="1"/>
</dbReference>
<dbReference type="AlphaFoldDB" id="A0AAV7HXW2"/>
<evidence type="ECO:0000256" key="2">
    <source>
        <dbReference type="ARBA" id="ARBA00004613"/>
    </source>
</evidence>
<evidence type="ECO:0000256" key="5">
    <source>
        <dbReference type="ARBA" id="ARBA00022525"/>
    </source>
</evidence>
<evidence type="ECO:0000256" key="8">
    <source>
        <dbReference type="RuleBase" id="RU004262"/>
    </source>
</evidence>
<dbReference type="GO" id="GO:0017171">
    <property type="term" value="F:serine hydrolase activity"/>
    <property type="evidence" value="ECO:0007669"/>
    <property type="project" value="TreeGrafter"/>
</dbReference>
<evidence type="ECO:0000313" key="11">
    <source>
        <dbReference type="Proteomes" id="UP000826195"/>
    </source>
</evidence>
<dbReference type="EMBL" id="JAHXZJ010002609">
    <property type="protein sequence ID" value="KAH0539273.1"/>
    <property type="molecule type" value="Genomic_DNA"/>
</dbReference>
<comment type="caution">
    <text evidence="10">The sequence shown here is derived from an EMBL/GenBank/DDBJ whole genome shotgun (WGS) entry which is preliminary data.</text>
</comment>
<accession>A0AAV7HXW2</accession>
<name>A0AAV7HXW2_COTGL</name>
<sequence>MNRNKSNIIYQHIDNSKPSVLYIHGFTEKPADESVRTIVNAYLNRGTVNMLVLDWSRFSYEEYFNLIPKVRVMGKITAETFDRLFELGLNLDTFHLIGHSMGAPLAAAIGEFSDYDLPRITGLDPAGPGYDESSKALNLNYNNAIFVDIIHTDMGFFGTTKPNGTSDYFANGGERPQPGCPYPESVQDTVGICDHRKSWRIYAASIINPQAFLALKCPSYSDYLAGNCKNNEAVYFGLFTPTDARGFYFFDTSGNLPLVNTIKTIL</sequence>
<dbReference type="EC" id="3.1.1.32" evidence="4"/>
<dbReference type="PANTHER" id="PTHR11610">
    <property type="entry name" value="LIPASE"/>
    <property type="match status" value="1"/>
</dbReference>
<dbReference type="SUPFAM" id="SSF53474">
    <property type="entry name" value="alpha/beta-Hydrolases"/>
    <property type="match status" value="1"/>
</dbReference>
<feature type="domain" description="Lipase" evidence="9">
    <location>
        <begin position="5"/>
        <end position="230"/>
    </location>
</feature>
<dbReference type="Proteomes" id="UP000826195">
    <property type="component" value="Unassembled WGS sequence"/>
</dbReference>
<protein>
    <recommendedName>
        <fullName evidence="4">phospholipase A1</fullName>
        <ecNumber evidence="4">3.1.1.32</ecNumber>
    </recommendedName>
</protein>
<evidence type="ECO:0000259" key="9">
    <source>
        <dbReference type="Pfam" id="PF00151"/>
    </source>
</evidence>
<dbReference type="GO" id="GO:0005615">
    <property type="term" value="C:extracellular space"/>
    <property type="evidence" value="ECO:0007669"/>
    <property type="project" value="TreeGrafter"/>
</dbReference>
<dbReference type="Gene3D" id="3.40.50.1820">
    <property type="entry name" value="alpha/beta hydrolase"/>
    <property type="match status" value="1"/>
</dbReference>
<dbReference type="GO" id="GO:0008970">
    <property type="term" value="F:phospholipase A1 activity"/>
    <property type="evidence" value="ECO:0007669"/>
    <property type="project" value="UniProtKB-EC"/>
</dbReference>
<dbReference type="Pfam" id="PF00151">
    <property type="entry name" value="Lipase"/>
    <property type="match status" value="1"/>
</dbReference>
<evidence type="ECO:0000256" key="3">
    <source>
        <dbReference type="ARBA" id="ARBA00010701"/>
    </source>
</evidence>
<comment type="catalytic activity">
    <reaction evidence="1">
        <text>a 1,2-diacyl-sn-glycero-3-phosphocholine + H2O = a 2-acyl-sn-glycero-3-phosphocholine + a fatty acid + H(+)</text>
        <dbReference type="Rhea" id="RHEA:18689"/>
        <dbReference type="ChEBI" id="CHEBI:15377"/>
        <dbReference type="ChEBI" id="CHEBI:15378"/>
        <dbReference type="ChEBI" id="CHEBI:28868"/>
        <dbReference type="ChEBI" id="CHEBI:57643"/>
        <dbReference type="ChEBI" id="CHEBI:57875"/>
        <dbReference type="EC" id="3.1.1.32"/>
    </reaction>
</comment>
<dbReference type="GO" id="GO:0016042">
    <property type="term" value="P:lipid catabolic process"/>
    <property type="evidence" value="ECO:0007669"/>
    <property type="project" value="TreeGrafter"/>
</dbReference>
<evidence type="ECO:0000256" key="7">
    <source>
        <dbReference type="ARBA" id="ARBA00023157"/>
    </source>
</evidence>
<evidence type="ECO:0000313" key="10">
    <source>
        <dbReference type="EMBL" id="KAH0539273.1"/>
    </source>
</evidence>
<evidence type="ECO:0000256" key="1">
    <source>
        <dbReference type="ARBA" id="ARBA00000111"/>
    </source>
</evidence>
<keyword evidence="6" id="KW-0378">Hydrolase</keyword>
<dbReference type="InterPro" id="IPR029058">
    <property type="entry name" value="AB_hydrolase_fold"/>
</dbReference>
<comment type="similarity">
    <text evidence="3 8">Belongs to the AB hydrolase superfamily. Lipase family.</text>
</comment>
<reference evidence="10 11" key="1">
    <citation type="journal article" date="2021" name="J. Hered.">
        <title>A chromosome-level genome assembly of the parasitoid wasp, Cotesia glomerata (Hymenoptera: Braconidae).</title>
        <authorList>
            <person name="Pinto B.J."/>
            <person name="Weis J.J."/>
            <person name="Gamble T."/>
            <person name="Ode P.J."/>
            <person name="Paul R."/>
            <person name="Zaspel J.M."/>
        </authorList>
    </citation>
    <scope>NUCLEOTIDE SEQUENCE [LARGE SCALE GENOMIC DNA]</scope>
    <source>
        <strain evidence="10">CgM1</strain>
    </source>
</reference>
<dbReference type="InterPro" id="IPR013818">
    <property type="entry name" value="Lipase"/>
</dbReference>
<keyword evidence="5" id="KW-0964">Secreted</keyword>
<evidence type="ECO:0000256" key="4">
    <source>
        <dbReference type="ARBA" id="ARBA00013179"/>
    </source>
</evidence>
<evidence type="ECO:0000256" key="6">
    <source>
        <dbReference type="ARBA" id="ARBA00022801"/>
    </source>
</evidence>
<organism evidence="10 11">
    <name type="scientific">Cotesia glomerata</name>
    <name type="common">Lepidopteran parasitic wasp</name>
    <name type="synonym">Apanteles glomeratus</name>
    <dbReference type="NCBI Taxonomy" id="32391"/>
    <lineage>
        <taxon>Eukaryota</taxon>
        <taxon>Metazoa</taxon>
        <taxon>Ecdysozoa</taxon>
        <taxon>Arthropoda</taxon>
        <taxon>Hexapoda</taxon>
        <taxon>Insecta</taxon>
        <taxon>Pterygota</taxon>
        <taxon>Neoptera</taxon>
        <taxon>Endopterygota</taxon>
        <taxon>Hymenoptera</taxon>
        <taxon>Apocrita</taxon>
        <taxon>Ichneumonoidea</taxon>
        <taxon>Braconidae</taxon>
        <taxon>Microgastrinae</taxon>
        <taxon>Cotesia</taxon>
    </lineage>
</organism>
<comment type="subcellular location">
    <subcellularLocation>
        <location evidence="2">Secreted</location>
    </subcellularLocation>
</comment>
<keyword evidence="7" id="KW-1015">Disulfide bond</keyword>
<gene>
    <name evidence="10" type="ORF">KQX54_003434</name>
</gene>